<comment type="caution">
    <text evidence="1">The sequence shown here is derived from an EMBL/GenBank/DDBJ whole genome shotgun (WGS) entry which is preliminary data.</text>
</comment>
<organism evidence="1 2">
    <name type="scientific">Streptococcus oralis</name>
    <dbReference type="NCBI Taxonomy" id="1303"/>
    <lineage>
        <taxon>Bacteria</taxon>
        <taxon>Bacillati</taxon>
        <taxon>Bacillota</taxon>
        <taxon>Bacilli</taxon>
        <taxon>Lactobacillales</taxon>
        <taxon>Streptococcaceae</taxon>
        <taxon>Streptococcus</taxon>
    </lineage>
</organism>
<evidence type="ECO:0000313" key="2">
    <source>
        <dbReference type="Proteomes" id="UP000289921"/>
    </source>
</evidence>
<sequence length="47" mass="5666">MWEQLNRIMLERNLNGNQLSNKVGVNRSFCLPNRKIKRFSEPFYPEP</sequence>
<name>A0A4Q2FQI0_STROR</name>
<dbReference type="EMBL" id="QEWK01000001">
    <property type="protein sequence ID" value="RXX22650.1"/>
    <property type="molecule type" value="Genomic_DNA"/>
</dbReference>
<proteinExistence type="predicted"/>
<accession>A0A4Q2FQI0</accession>
<evidence type="ECO:0000313" key="1">
    <source>
        <dbReference type="EMBL" id="RXX22650.1"/>
    </source>
</evidence>
<dbReference type="AlphaFoldDB" id="A0A4Q2FQI0"/>
<reference evidence="1 2" key="1">
    <citation type="submission" date="2018-05" db="EMBL/GenBank/DDBJ databases">
        <title>Streptococcus from otitis media.</title>
        <authorList>
            <person name="Wayes A.M."/>
            <person name="Jakubovics N.S."/>
        </authorList>
    </citation>
    <scope>NUCLEOTIDE SEQUENCE [LARGE SCALE GENOMIC DNA]</scope>
    <source>
        <strain evidence="1 2">NU39</strain>
    </source>
</reference>
<gene>
    <name evidence="1" type="ORF">DF217_01375</name>
</gene>
<protein>
    <submittedName>
        <fullName evidence="1">XRE family transcriptional regulator</fullName>
    </submittedName>
</protein>
<dbReference type="Proteomes" id="UP000289921">
    <property type="component" value="Unassembled WGS sequence"/>
</dbReference>